<evidence type="ECO:0000256" key="1">
    <source>
        <dbReference type="SAM" id="Phobius"/>
    </source>
</evidence>
<accession>A0A9P0A5Y8</accession>
<dbReference type="AlphaFoldDB" id="A0A9P0A5Y8"/>
<evidence type="ECO:0000313" key="4">
    <source>
        <dbReference type="Proteomes" id="UP001152759"/>
    </source>
</evidence>
<keyword evidence="4" id="KW-1185">Reference proteome</keyword>
<sequence>MFSQLARQVARAATTRQPSGVAAIAVRAAHHGADDKMADPNYIPVSLTDPYKLSPGTFPPKHIADQDDLPQVGGSWQEYIDERNAGWNKQLAISAVLFVTIAVTIQQTVFFNAFAPELPEEMKNYHPWKDRKE</sequence>
<feature type="domain" description="Deltamethrin resistance protein prag01" evidence="2">
    <location>
        <begin position="67"/>
        <end position="116"/>
    </location>
</feature>
<keyword evidence="1" id="KW-1133">Transmembrane helix</keyword>
<keyword evidence="1" id="KW-0472">Membrane</keyword>
<feature type="transmembrane region" description="Helical" evidence="1">
    <location>
        <begin position="91"/>
        <end position="115"/>
    </location>
</feature>
<reference evidence="3" key="1">
    <citation type="submission" date="2021-12" db="EMBL/GenBank/DDBJ databases">
        <authorList>
            <person name="King R."/>
        </authorList>
    </citation>
    <scope>NUCLEOTIDE SEQUENCE</scope>
</reference>
<organism evidence="3 4">
    <name type="scientific">Bemisia tabaci</name>
    <name type="common">Sweetpotato whitefly</name>
    <name type="synonym">Aleurodes tabaci</name>
    <dbReference type="NCBI Taxonomy" id="7038"/>
    <lineage>
        <taxon>Eukaryota</taxon>
        <taxon>Metazoa</taxon>
        <taxon>Ecdysozoa</taxon>
        <taxon>Arthropoda</taxon>
        <taxon>Hexapoda</taxon>
        <taxon>Insecta</taxon>
        <taxon>Pterygota</taxon>
        <taxon>Neoptera</taxon>
        <taxon>Paraneoptera</taxon>
        <taxon>Hemiptera</taxon>
        <taxon>Sternorrhyncha</taxon>
        <taxon>Aleyrodoidea</taxon>
        <taxon>Aleyrodidae</taxon>
        <taxon>Aleyrodinae</taxon>
        <taxon>Bemisia</taxon>
    </lineage>
</organism>
<dbReference type="KEGG" id="btab:109034276"/>
<name>A0A9P0A5Y8_BEMTA</name>
<dbReference type="InterPro" id="IPR031973">
    <property type="entry name" value="Deltameth_res_prag01"/>
</dbReference>
<dbReference type="Pfam" id="PF16020">
    <property type="entry name" value="Deltameth_res"/>
    <property type="match status" value="1"/>
</dbReference>
<proteinExistence type="predicted"/>
<dbReference type="EMBL" id="OU963863">
    <property type="protein sequence ID" value="CAH0385292.1"/>
    <property type="molecule type" value="Genomic_DNA"/>
</dbReference>
<gene>
    <name evidence="3" type="ORF">BEMITA_LOCUS4533</name>
</gene>
<evidence type="ECO:0000259" key="2">
    <source>
        <dbReference type="Pfam" id="PF16020"/>
    </source>
</evidence>
<keyword evidence="1" id="KW-0812">Transmembrane</keyword>
<dbReference type="Proteomes" id="UP001152759">
    <property type="component" value="Chromosome 2"/>
</dbReference>
<protein>
    <recommendedName>
        <fullName evidence="2">Deltamethrin resistance protein prag01 domain-containing protein</fullName>
    </recommendedName>
</protein>
<evidence type="ECO:0000313" key="3">
    <source>
        <dbReference type="EMBL" id="CAH0385292.1"/>
    </source>
</evidence>